<accession>A0A060C3N4</accession>
<organism evidence="1">
    <name type="scientific">uncultured Butyrivibrio sp</name>
    <dbReference type="NCBI Taxonomy" id="370801"/>
    <lineage>
        <taxon>Bacteria</taxon>
        <taxon>Bacillati</taxon>
        <taxon>Bacillota</taxon>
        <taxon>Clostridia</taxon>
        <taxon>Lachnospirales</taxon>
        <taxon>Lachnospiraceae</taxon>
        <taxon>Butyrivibrio</taxon>
        <taxon>environmental samples</taxon>
    </lineage>
</organism>
<dbReference type="CDD" id="cd03801">
    <property type="entry name" value="GT4_PimA-like"/>
    <property type="match status" value="1"/>
</dbReference>
<proteinExistence type="predicted"/>
<dbReference type="Pfam" id="PF13692">
    <property type="entry name" value="Glyco_trans_1_4"/>
    <property type="match status" value="1"/>
</dbReference>
<dbReference type="GO" id="GO:0016757">
    <property type="term" value="F:glycosyltransferase activity"/>
    <property type="evidence" value="ECO:0007669"/>
    <property type="project" value="TreeGrafter"/>
</dbReference>
<dbReference type="Gene3D" id="3.40.50.2000">
    <property type="entry name" value="Glycogen Phosphorylase B"/>
    <property type="match status" value="1"/>
</dbReference>
<feature type="non-terminal residue" evidence="1">
    <location>
        <position position="1"/>
    </location>
</feature>
<dbReference type="PANTHER" id="PTHR45947:SF3">
    <property type="entry name" value="SULFOQUINOVOSYL TRANSFERASE SQD2"/>
    <property type="match status" value="1"/>
</dbReference>
<dbReference type="EMBL" id="KF123971">
    <property type="protein sequence ID" value="AIA91283.1"/>
    <property type="molecule type" value="Genomic_DNA"/>
</dbReference>
<dbReference type="InterPro" id="IPR050194">
    <property type="entry name" value="Glycosyltransferase_grp1"/>
</dbReference>
<dbReference type="SUPFAM" id="SSF53756">
    <property type="entry name" value="UDP-Glycosyltransferase/glycogen phosphorylase"/>
    <property type="match status" value="1"/>
</dbReference>
<dbReference type="PANTHER" id="PTHR45947">
    <property type="entry name" value="SULFOQUINOVOSYL TRANSFERASE SQD2"/>
    <property type="match status" value="1"/>
</dbReference>
<sequence length="135" mass="15094">FTGWIGNIEKQQILKESTIFLLPSNGEGMPMSILEAIGYNLPIVASRVGGIPEIVHNNENGFLCEPGNSDCFAASLIHLLSDREDYEHAVDSSREIAASHSLELYRKKLRMIYQEIISRPISTTEDESSNDKQEI</sequence>
<evidence type="ECO:0000313" key="1">
    <source>
        <dbReference type="EMBL" id="AIA91283.1"/>
    </source>
</evidence>
<reference evidence="1" key="1">
    <citation type="journal article" date="2013" name="Environ. Microbiol.">
        <title>Seasonally variable intestinal metagenomes of the red palm weevil (Rhynchophorus ferrugineus).</title>
        <authorList>
            <person name="Jia S."/>
            <person name="Zhang X."/>
            <person name="Zhang G."/>
            <person name="Yin A."/>
            <person name="Zhang S."/>
            <person name="Li F."/>
            <person name="Wang L."/>
            <person name="Zhao D."/>
            <person name="Yun Q."/>
            <person name="Tala"/>
            <person name="Wang J."/>
            <person name="Sun G."/>
            <person name="Baabdullah M."/>
            <person name="Yu X."/>
            <person name="Hu S."/>
            <person name="Al-Mssallem I.S."/>
            <person name="Yu J."/>
        </authorList>
    </citation>
    <scope>NUCLEOTIDE SEQUENCE</scope>
</reference>
<name>A0A060C3N4_9FIRM</name>
<dbReference type="AlphaFoldDB" id="A0A060C3N4"/>
<protein>
    <submittedName>
        <fullName evidence="1">Glycos_transf_1</fullName>
    </submittedName>
</protein>